<reference evidence="5" key="1">
    <citation type="journal article" date="2019" name="Int. J. Syst. Evol. Microbiol.">
        <title>The Global Catalogue of Microorganisms (GCM) 10K type strain sequencing project: providing services to taxonomists for standard genome sequencing and annotation.</title>
        <authorList>
            <consortium name="The Broad Institute Genomics Platform"/>
            <consortium name="The Broad Institute Genome Sequencing Center for Infectious Disease"/>
            <person name="Wu L."/>
            <person name="Ma J."/>
        </authorList>
    </citation>
    <scope>NUCLEOTIDE SEQUENCE [LARGE SCALE GENOMIC DNA]</scope>
    <source>
        <strain evidence="5">CCUG 61889</strain>
    </source>
</reference>
<dbReference type="RefSeq" id="WP_377918876.1">
    <property type="nucleotide sequence ID" value="NZ_JBHRZT010000073.1"/>
</dbReference>
<accession>A0ABV8BBH6</accession>
<comment type="caution">
    <text evidence="4">The sequence shown here is derived from an EMBL/GenBank/DDBJ whole genome shotgun (WGS) entry which is preliminary data.</text>
</comment>
<dbReference type="GO" id="GO:0004386">
    <property type="term" value="F:helicase activity"/>
    <property type="evidence" value="ECO:0007669"/>
    <property type="project" value="UniProtKB-KW"/>
</dbReference>
<dbReference type="Gene3D" id="3.40.50.10810">
    <property type="entry name" value="Tandem AAA-ATPase domain"/>
    <property type="match status" value="1"/>
</dbReference>
<dbReference type="InterPro" id="IPR014001">
    <property type="entry name" value="Helicase_ATP-bd"/>
</dbReference>
<dbReference type="CDD" id="cd18012">
    <property type="entry name" value="DEXQc_arch_SWI2_SNF2"/>
    <property type="match status" value="1"/>
</dbReference>
<evidence type="ECO:0000313" key="5">
    <source>
        <dbReference type="Proteomes" id="UP001595752"/>
    </source>
</evidence>
<dbReference type="Gene3D" id="3.40.50.300">
    <property type="entry name" value="P-loop containing nucleotide triphosphate hydrolases"/>
    <property type="match status" value="1"/>
</dbReference>
<keyword evidence="4" id="KW-0067">ATP-binding</keyword>
<evidence type="ECO:0000313" key="4">
    <source>
        <dbReference type="EMBL" id="MFC3886454.1"/>
    </source>
</evidence>
<organism evidence="4 5">
    <name type="scientific">Bacillus songklensis</name>
    <dbReference type="NCBI Taxonomy" id="1069116"/>
    <lineage>
        <taxon>Bacteria</taxon>
        <taxon>Bacillati</taxon>
        <taxon>Bacillota</taxon>
        <taxon>Bacilli</taxon>
        <taxon>Bacillales</taxon>
        <taxon>Bacillaceae</taxon>
        <taxon>Bacillus</taxon>
    </lineage>
</organism>
<keyword evidence="4" id="KW-0547">Nucleotide-binding</keyword>
<dbReference type="GO" id="GO:0016787">
    <property type="term" value="F:hydrolase activity"/>
    <property type="evidence" value="ECO:0007669"/>
    <property type="project" value="UniProtKB-KW"/>
</dbReference>
<feature type="domain" description="Helicase ATP-binding" evidence="2">
    <location>
        <begin position="464"/>
        <end position="626"/>
    </location>
</feature>
<dbReference type="Proteomes" id="UP001595752">
    <property type="component" value="Unassembled WGS sequence"/>
</dbReference>
<keyword evidence="4" id="KW-0347">Helicase</keyword>
<proteinExistence type="predicted"/>
<keyword evidence="5" id="KW-1185">Reference proteome</keyword>
<dbReference type="SUPFAM" id="SSF52540">
    <property type="entry name" value="P-loop containing nucleoside triphosphate hydrolases"/>
    <property type="match status" value="2"/>
</dbReference>
<sequence>MIDLFSMTLHAQMMEDGSFFLYFTDQDHKGVGADMWKHSVFLWHEPSFYGTLLEKGKKDGQEGIILSPAFALSFFRHQADDHILGYNMSSETRMYKRSAEAVHKAIESESFEPDFSSWKEGKMAWKADHLTSIEQQWLSSAVNETIETDEEVKDVWEELVASYPLLKPSAGDVYVFDEQDWHEKVGWVQSAIPFSFLLRLQEPETDGEFWKLETLLRDQQTHTIYSFSDKLPKEWEGYEPFIDRQLYIIQTLVPELFSRKADIKSSLSEEEVWKFLTQWSLSLLEAGFEIQLPSWWQAVKEAQLSLKASLRDSESSNRSGLVGLQSLLDFNWKISTRGINLSEEQFLQLVEQKRRLIQINGQWIQLDPVFVKHVQRLMTKAQKEGLRFFDVLEQELTHQEKNQVMLEDGELKHPFSSIQIEVTETFAKLVNQLHDYTSLPEKCIPPSFLGALRSYQQQGVNWLLFLRDLGLGGCLADDMGLGKTVQLLAYLCYVHTHEKTNPFLIVCPTSVIGNWQKELEKFAPHLRVYTHYGPKRWSGDTFLEEFKKTDVVITSYPLLSLDVDDLSKPIWGAVILDEAQHIKNAQTKQARAARKLKSTHNIALTGTPIENRLTELWSIFDFMNPGYLGSLNRFKTKFATPIEKQQDKEQIQKLQKLVRPFMLRRTKQDEEVALNLPPKQEQREYVSLTLEQASLYEQLVKDTFAEIQKLTGFERKGVILKLLTRLKQLCDHPSLYLKESRPKQIAERSLKLEKLLELVEHVRLQNESCLIFTQYIEMGHMMQQTLEKALGEKVLFLHGSLSKDARDDMIAAFQEKKAHVFILSLHAGGTGLNLTAANHVIHFDRWWNPAVENQATDRAYRYGQTRFVHVHKLITLGTIEEKIDQIIEKKTALNEQIIQNEQWITELTDGELEELFSYH</sequence>
<evidence type="ECO:0000259" key="3">
    <source>
        <dbReference type="PROSITE" id="PS51194"/>
    </source>
</evidence>
<dbReference type="InterPro" id="IPR022138">
    <property type="entry name" value="DUF3670"/>
</dbReference>
<gene>
    <name evidence="4" type="ORF">ACFOU2_24360</name>
</gene>
<dbReference type="SMART" id="SM00490">
    <property type="entry name" value="HELICc"/>
    <property type="match status" value="1"/>
</dbReference>
<dbReference type="InterPro" id="IPR000330">
    <property type="entry name" value="SNF2_N"/>
</dbReference>
<dbReference type="EC" id="3.6.4.-" evidence="4"/>
<keyword evidence="1 4" id="KW-0378">Hydrolase</keyword>
<evidence type="ECO:0000259" key="2">
    <source>
        <dbReference type="PROSITE" id="PS51192"/>
    </source>
</evidence>
<dbReference type="PROSITE" id="PS51194">
    <property type="entry name" value="HELICASE_CTER"/>
    <property type="match status" value="1"/>
</dbReference>
<dbReference type="Pfam" id="PF12419">
    <property type="entry name" value="DUF3670"/>
    <property type="match status" value="1"/>
</dbReference>
<dbReference type="PANTHER" id="PTHR10799">
    <property type="entry name" value="SNF2/RAD54 HELICASE FAMILY"/>
    <property type="match status" value="1"/>
</dbReference>
<evidence type="ECO:0000256" key="1">
    <source>
        <dbReference type="ARBA" id="ARBA00022801"/>
    </source>
</evidence>
<feature type="domain" description="Helicase C-terminal" evidence="3">
    <location>
        <begin position="751"/>
        <end position="908"/>
    </location>
</feature>
<dbReference type="Pfam" id="PF00271">
    <property type="entry name" value="Helicase_C"/>
    <property type="match status" value="1"/>
</dbReference>
<dbReference type="SMART" id="SM00487">
    <property type="entry name" value="DEXDc"/>
    <property type="match status" value="1"/>
</dbReference>
<dbReference type="InterPro" id="IPR049730">
    <property type="entry name" value="SNF2/RAD54-like_C"/>
</dbReference>
<dbReference type="InterPro" id="IPR038718">
    <property type="entry name" value="SNF2-like_sf"/>
</dbReference>
<protein>
    <submittedName>
        <fullName evidence="4">DEAD/DEAH box helicase</fullName>
        <ecNumber evidence="4">3.6.4.-</ecNumber>
    </submittedName>
</protein>
<dbReference type="Pfam" id="PF00176">
    <property type="entry name" value="SNF2-rel_dom"/>
    <property type="match status" value="1"/>
</dbReference>
<name>A0ABV8BBH6_9BACI</name>
<dbReference type="EMBL" id="JBHRZT010000073">
    <property type="protein sequence ID" value="MFC3886454.1"/>
    <property type="molecule type" value="Genomic_DNA"/>
</dbReference>
<dbReference type="InterPro" id="IPR001650">
    <property type="entry name" value="Helicase_C-like"/>
</dbReference>
<dbReference type="CDD" id="cd18793">
    <property type="entry name" value="SF2_C_SNF"/>
    <property type="match status" value="1"/>
</dbReference>
<dbReference type="PROSITE" id="PS51192">
    <property type="entry name" value="HELICASE_ATP_BIND_1"/>
    <property type="match status" value="1"/>
</dbReference>
<dbReference type="InterPro" id="IPR027417">
    <property type="entry name" value="P-loop_NTPase"/>
</dbReference>